<feature type="transmembrane region" description="Helical" evidence="1">
    <location>
        <begin position="32"/>
        <end position="51"/>
    </location>
</feature>
<keyword evidence="1" id="KW-0472">Membrane</keyword>
<dbReference type="RefSeq" id="WP_121203000.1">
    <property type="nucleotide sequence ID" value="NZ_RBZP01000001.1"/>
</dbReference>
<protein>
    <recommendedName>
        <fullName evidence="2">LiaF transmembrane domain-containing protein</fullName>
    </recommendedName>
</protein>
<feature type="domain" description="LiaF transmembrane" evidence="2">
    <location>
        <begin position="8"/>
        <end position="102"/>
    </location>
</feature>
<evidence type="ECO:0000313" key="3">
    <source>
        <dbReference type="EMBL" id="RKQ37927.1"/>
    </source>
</evidence>
<feature type="transmembrane region" description="Helical" evidence="1">
    <location>
        <begin position="107"/>
        <end position="130"/>
    </location>
</feature>
<dbReference type="Pfam" id="PF22570">
    <property type="entry name" value="LiaF-TM"/>
    <property type="match status" value="1"/>
</dbReference>
<dbReference type="EMBL" id="RBZP01000001">
    <property type="protein sequence ID" value="RKQ37927.1"/>
    <property type="molecule type" value="Genomic_DNA"/>
</dbReference>
<feature type="transmembrane region" description="Helical" evidence="1">
    <location>
        <begin position="7"/>
        <end position="26"/>
    </location>
</feature>
<evidence type="ECO:0000256" key="1">
    <source>
        <dbReference type="SAM" id="Phobius"/>
    </source>
</evidence>
<accession>A0A495AD76</accession>
<keyword evidence="1" id="KW-1133">Transmembrane helix</keyword>
<dbReference type="OrthoDB" id="2989824at2"/>
<dbReference type="Proteomes" id="UP000269301">
    <property type="component" value="Unassembled WGS sequence"/>
</dbReference>
<reference evidence="3 4" key="1">
    <citation type="journal article" date="2016" name="Int. J. Syst. Evol. Microbiol.">
        <title>Oceanobacillus halophilus sp. nov., a novel moderately halophilic bacterium from a hypersaline lake.</title>
        <authorList>
            <person name="Amoozegar M.A."/>
            <person name="Bagheri M."/>
            <person name="Makhdoumi A."/>
            <person name="Nikou M.M."/>
            <person name="Fazeli S.A.S."/>
            <person name="Schumann P."/>
            <person name="Sproer C."/>
            <person name="Sanchez-Porro C."/>
            <person name="Ventosa A."/>
        </authorList>
    </citation>
    <scope>NUCLEOTIDE SEQUENCE [LARGE SCALE GENOMIC DNA]</scope>
    <source>
        <strain evidence="3 4">DSM 23996</strain>
    </source>
</reference>
<feature type="transmembrane region" description="Helical" evidence="1">
    <location>
        <begin position="136"/>
        <end position="156"/>
    </location>
</feature>
<sequence length="160" mass="18639">MKKQNSLIAYILIGIGLFFLLRQLKIPIITDFYSWQTILIIVGIILLFHSYSTKSYQNILSGTIVLGLGIHFHGLAHYRFWIDHWAVYILIVGIAFILRATKTKRGFIIGLLLTTLSILLIFSTKVPVYFQWIYDVVHLIEQFWPIILIIIGIYMIKKKK</sequence>
<keyword evidence="1" id="KW-0812">Transmembrane</keyword>
<proteinExistence type="predicted"/>
<keyword evidence="4" id="KW-1185">Reference proteome</keyword>
<evidence type="ECO:0000313" key="4">
    <source>
        <dbReference type="Proteomes" id="UP000269301"/>
    </source>
</evidence>
<dbReference type="InterPro" id="IPR054331">
    <property type="entry name" value="LiaF_TM"/>
</dbReference>
<dbReference type="AlphaFoldDB" id="A0A495AD76"/>
<comment type="caution">
    <text evidence="3">The sequence shown here is derived from an EMBL/GenBank/DDBJ whole genome shotgun (WGS) entry which is preliminary data.</text>
</comment>
<feature type="transmembrane region" description="Helical" evidence="1">
    <location>
        <begin position="58"/>
        <end position="76"/>
    </location>
</feature>
<gene>
    <name evidence="3" type="ORF">D8M06_03770</name>
</gene>
<feature type="transmembrane region" description="Helical" evidence="1">
    <location>
        <begin position="82"/>
        <end position="100"/>
    </location>
</feature>
<evidence type="ECO:0000259" key="2">
    <source>
        <dbReference type="Pfam" id="PF22570"/>
    </source>
</evidence>
<organism evidence="3 4">
    <name type="scientific">Oceanobacillus halophilus</name>
    <dbReference type="NCBI Taxonomy" id="930130"/>
    <lineage>
        <taxon>Bacteria</taxon>
        <taxon>Bacillati</taxon>
        <taxon>Bacillota</taxon>
        <taxon>Bacilli</taxon>
        <taxon>Bacillales</taxon>
        <taxon>Bacillaceae</taxon>
        <taxon>Oceanobacillus</taxon>
    </lineage>
</organism>
<name>A0A495AD76_9BACI</name>